<evidence type="ECO:0000313" key="1">
    <source>
        <dbReference type="EMBL" id="EEW36573.1"/>
    </source>
</evidence>
<name>C8NIE7_9LACT</name>
<sequence length="79" mass="8900">MQSSGDALDAGIERLHIDKRNVASWFQTVVNQTHRTRLPSCDVSVLKRLIFHVAPRNLSIATFLRGLLLNFFSFSAESV</sequence>
<comment type="caution">
    <text evidence="1">The sequence shown here is derived from an EMBL/GenBank/DDBJ whole genome shotgun (WGS) entry which is preliminary data.</text>
</comment>
<reference evidence="1 2" key="1">
    <citation type="submission" date="2009-08" db="EMBL/GenBank/DDBJ databases">
        <authorList>
            <person name="Muzny D."/>
            <person name="Qin X."/>
            <person name="Deng J."/>
            <person name="Jiang H."/>
            <person name="Liu Y."/>
            <person name="Qu J."/>
            <person name="Song X.-Z."/>
            <person name="Zhang L."/>
            <person name="Thornton R."/>
            <person name="Coyle M."/>
            <person name="Francisco L."/>
            <person name="Jackson L."/>
            <person name="Javaid M."/>
            <person name="Korchina V."/>
            <person name="Kovar C."/>
            <person name="Mata R."/>
            <person name="Mathew T."/>
            <person name="Ngo R."/>
            <person name="Nguyen L."/>
            <person name="Nguyen N."/>
            <person name="Okwuonu G."/>
            <person name="Ongeri F."/>
            <person name="Pham C."/>
            <person name="Simmons D."/>
            <person name="Wilczek-Boney K."/>
            <person name="Hale W."/>
            <person name="Jakkamsetti A."/>
            <person name="Pham P."/>
            <person name="Ruth R."/>
            <person name="San Lucas F."/>
            <person name="Warren J."/>
            <person name="Zhang J."/>
            <person name="Zhao Z."/>
            <person name="Zhou C."/>
            <person name="Zhu D."/>
            <person name="Lee S."/>
            <person name="Bess C."/>
            <person name="Blankenburg K."/>
            <person name="Forbes L."/>
            <person name="Fu Q."/>
            <person name="Gubbala S."/>
            <person name="Hirani K."/>
            <person name="Jayaseelan J.C."/>
            <person name="Lara F."/>
            <person name="Munidasa M."/>
            <person name="Palculict T."/>
            <person name="Patil S."/>
            <person name="Pu L.-L."/>
            <person name="Saada N."/>
            <person name="Tang L."/>
            <person name="Weissenberger G."/>
            <person name="Zhu Y."/>
            <person name="Hemphill L."/>
            <person name="Shang Y."/>
            <person name="Youmans B."/>
            <person name="Ayvaz T."/>
            <person name="Ross M."/>
            <person name="Santibanez J."/>
            <person name="Aqrawi P."/>
            <person name="Gross S."/>
            <person name="Joshi V."/>
            <person name="Fowler G."/>
            <person name="Nazareth L."/>
            <person name="Reid J."/>
            <person name="Worley K."/>
            <person name="Petrosino J."/>
            <person name="Highlander S."/>
            <person name="Gibbs R."/>
        </authorList>
    </citation>
    <scope>NUCLEOTIDE SEQUENCE [LARGE SCALE GENOMIC DNA]</scope>
    <source>
        <strain evidence="1 2">ATCC 49175</strain>
    </source>
</reference>
<dbReference type="STRING" id="638301.HMPREF0444_1692"/>
<organism evidence="1 2">
    <name type="scientific">Granulicatella adiacens ATCC 49175</name>
    <dbReference type="NCBI Taxonomy" id="638301"/>
    <lineage>
        <taxon>Bacteria</taxon>
        <taxon>Bacillati</taxon>
        <taxon>Bacillota</taxon>
        <taxon>Bacilli</taxon>
        <taxon>Lactobacillales</taxon>
        <taxon>Carnobacteriaceae</taxon>
        <taxon>Granulicatella</taxon>
    </lineage>
</organism>
<dbReference type="Proteomes" id="UP000005926">
    <property type="component" value="Unassembled WGS sequence"/>
</dbReference>
<accession>C8NIE7</accession>
<dbReference type="EMBL" id="ACKZ01000028">
    <property type="protein sequence ID" value="EEW36573.1"/>
    <property type="molecule type" value="Genomic_DNA"/>
</dbReference>
<keyword evidence="2" id="KW-1185">Reference proteome</keyword>
<dbReference type="AlphaFoldDB" id="C8NIE7"/>
<dbReference type="HOGENOM" id="CLU_2601134_0_0_9"/>
<protein>
    <submittedName>
        <fullName evidence="1">Uncharacterized protein</fullName>
    </submittedName>
</protein>
<proteinExistence type="predicted"/>
<evidence type="ECO:0000313" key="2">
    <source>
        <dbReference type="Proteomes" id="UP000005926"/>
    </source>
</evidence>
<gene>
    <name evidence="1" type="ORF">HMPREF0444_1692</name>
</gene>